<dbReference type="SUPFAM" id="SSF55469">
    <property type="entry name" value="FMN-dependent nitroreductase-like"/>
    <property type="match status" value="1"/>
</dbReference>
<protein>
    <submittedName>
        <fullName evidence="5">Oxygen-insensitive NADPH nitroreductase RdxA</fullName>
    </submittedName>
</protein>
<keyword evidence="3" id="KW-0560">Oxidoreductase</keyword>
<keyword evidence="6" id="KW-1185">Reference proteome</keyword>
<reference evidence="5 6" key="1">
    <citation type="submission" date="2021-07" db="EMBL/GenBank/DDBJ databases">
        <title>Novel Helicobacter sp. Isolated from a cat.</title>
        <authorList>
            <person name="Rimbara E."/>
            <person name="Suzuki M."/>
        </authorList>
    </citation>
    <scope>NUCLEOTIDE SEQUENCE [LARGE SCALE GENOMIC DNA]</scope>
    <source>
        <strain evidence="6">NHP19-012</strain>
    </source>
</reference>
<keyword evidence="2" id="KW-0521">NADP</keyword>
<comment type="similarity">
    <text evidence="1">Belongs to the nitroreductase family.</text>
</comment>
<evidence type="ECO:0000313" key="5">
    <source>
        <dbReference type="EMBL" id="BCZ19423.1"/>
    </source>
</evidence>
<evidence type="ECO:0000256" key="2">
    <source>
        <dbReference type="ARBA" id="ARBA00022857"/>
    </source>
</evidence>
<evidence type="ECO:0000313" key="6">
    <source>
        <dbReference type="Proteomes" id="UP000826146"/>
    </source>
</evidence>
<feature type="domain" description="Nitroreductase" evidence="4">
    <location>
        <begin position="15"/>
        <end position="187"/>
    </location>
</feature>
<dbReference type="EMBL" id="AP024819">
    <property type="protein sequence ID" value="BCZ19423.1"/>
    <property type="molecule type" value="Genomic_DNA"/>
</dbReference>
<dbReference type="Gene3D" id="3.40.109.10">
    <property type="entry name" value="NADH Oxidase"/>
    <property type="match status" value="1"/>
</dbReference>
<dbReference type="InterPro" id="IPR029479">
    <property type="entry name" value="Nitroreductase"/>
</dbReference>
<evidence type="ECO:0000259" key="4">
    <source>
        <dbReference type="Pfam" id="PF00881"/>
    </source>
</evidence>
<dbReference type="InterPro" id="IPR033878">
    <property type="entry name" value="NfsB-like"/>
</dbReference>
<name>A0ABM7SHK1_9HELI</name>
<dbReference type="Proteomes" id="UP000826146">
    <property type="component" value="Chromosome"/>
</dbReference>
<evidence type="ECO:0000256" key="1">
    <source>
        <dbReference type="ARBA" id="ARBA00007118"/>
    </source>
</evidence>
<dbReference type="Pfam" id="PF00881">
    <property type="entry name" value="Nitroreductase"/>
    <property type="match status" value="1"/>
</dbReference>
<dbReference type="CDD" id="cd02149">
    <property type="entry name" value="NfsB-like"/>
    <property type="match status" value="1"/>
</dbReference>
<sequence>MQTLSPMALNSFLHRRFACKKFDPNTPLSKEVLEQILEAARLAPSSYNTQPWEFVVLQGAMKDKLLPYVYFNTELVKSCAVLVVVGYMHFSELNAAYLSRFYTKEYHERVSKGVEVLLKERLKNDQTLIEAYMKEQCYIAVGQMTLAATLMGVDSCIIGGFEAQKVQSVLNAYFNPPNIACLVALGKAAMPTTIKARKEKGSAIKYLL</sequence>
<accession>A0ABM7SHK1</accession>
<proteinExistence type="inferred from homology"/>
<organism evidence="5 6">
    <name type="scientific">Helicobacter gastrofelis</name>
    <dbReference type="NCBI Taxonomy" id="2849642"/>
    <lineage>
        <taxon>Bacteria</taxon>
        <taxon>Pseudomonadati</taxon>
        <taxon>Campylobacterota</taxon>
        <taxon>Epsilonproteobacteria</taxon>
        <taxon>Campylobacterales</taxon>
        <taxon>Helicobacteraceae</taxon>
        <taxon>Helicobacter</taxon>
    </lineage>
</organism>
<dbReference type="RefSeq" id="WP_221271230.1">
    <property type="nucleotide sequence ID" value="NZ_AP024819.1"/>
</dbReference>
<dbReference type="PANTHER" id="PTHR43673">
    <property type="entry name" value="NAD(P)H NITROREDUCTASE YDGI-RELATED"/>
    <property type="match status" value="1"/>
</dbReference>
<dbReference type="InterPro" id="IPR000415">
    <property type="entry name" value="Nitroreductase-like"/>
</dbReference>
<gene>
    <name evidence="5" type="primary">rdxA</name>
    <name evidence="5" type="ORF">NHP190012_10650</name>
</gene>
<evidence type="ECO:0000256" key="3">
    <source>
        <dbReference type="ARBA" id="ARBA00023002"/>
    </source>
</evidence>
<dbReference type="PANTHER" id="PTHR43673:SF10">
    <property type="entry name" value="NADH DEHYDROGENASE_NAD(P)H NITROREDUCTASE XCC3605-RELATED"/>
    <property type="match status" value="1"/>
</dbReference>